<feature type="region of interest" description="Disordered" evidence="1">
    <location>
        <begin position="1"/>
        <end position="33"/>
    </location>
</feature>
<name>A0A918Q5D8_9CAUL</name>
<dbReference type="Proteomes" id="UP000662572">
    <property type="component" value="Unassembled WGS sequence"/>
</dbReference>
<feature type="region of interest" description="Disordered" evidence="1">
    <location>
        <begin position="76"/>
        <end position="101"/>
    </location>
</feature>
<evidence type="ECO:0000313" key="3">
    <source>
        <dbReference type="Proteomes" id="UP000662572"/>
    </source>
</evidence>
<proteinExistence type="predicted"/>
<organism evidence="2 3">
    <name type="scientific">Asticcacaulis endophyticus</name>
    <dbReference type="NCBI Taxonomy" id="1395890"/>
    <lineage>
        <taxon>Bacteria</taxon>
        <taxon>Pseudomonadati</taxon>
        <taxon>Pseudomonadota</taxon>
        <taxon>Alphaproteobacteria</taxon>
        <taxon>Caulobacterales</taxon>
        <taxon>Caulobacteraceae</taxon>
        <taxon>Asticcacaulis</taxon>
    </lineage>
</organism>
<dbReference type="EMBL" id="BMZB01000002">
    <property type="protein sequence ID" value="GGZ32414.1"/>
    <property type="molecule type" value="Genomic_DNA"/>
</dbReference>
<protein>
    <submittedName>
        <fullName evidence="2">Uncharacterized protein</fullName>
    </submittedName>
</protein>
<sequence>MDPDVASRRDERISHGVKPIRREGALDQNGPSVTRRRKYQIYDCLSFKVIIDRKRTGGGKRNGRRNPATPYACRHARQQGTPMHLCCSRPSTKSDAGASRR</sequence>
<reference evidence="2" key="1">
    <citation type="journal article" date="2014" name="Int. J. Syst. Evol. Microbiol.">
        <title>Complete genome sequence of Corynebacterium casei LMG S-19264T (=DSM 44701T), isolated from a smear-ripened cheese.</title>
        <authorList>
            <consortium name="US DOE Joint Genome Institute (JGI-PGF)"/>
            <person name="Walter F."/>
            <person name="Albersmeier A."/>
            <person name="Kalinowski J."/>
            <person name="Ruckert C."/>
        </authorList>
    </citation>
    <scope>NUCLEOTIDE SEQUENCE</scope>
    <source>
        <strain evidence="2">KCTC 32296</strain>
    </source>
</reference>
<dbReference type="RefSeq" id="WP_189486155.1">
    <property type="nucleotide sequence ID" value="NZ_BMZB01000002.1"/>
</dbReference>
<gene>
    <name evidence="2" type="ORF">GCM10011273_18200</name>
</gene>
<reference evidence="2" key="2">
    <citation type="submission" date="2020-09" db="EMBL/GenBank/DDBJ databases">
        <authorList>
            <person name="Sun Q."/>
            <person name="Kim S."/>
        </authorList>
    </citation>
    <scope>NUCLEOTIDE SEQUENCE</scope>
    <source>
        <strain evidence="2">KCTC 32296</strain>
    </source>
</reference>
<feature type="compositionally biased region" description="Basic and acidic residues" evidence="1">
    <location>
        <begin position="1"/>
        <end position="25"/>
    </location>
</feature>
<comment type="caution">
    <text evidence="2">The sequence shown here is derived from an EMBL/GenBank/DDBJ whole genome shotgun (WGS) entry which is preliminary data.</text>
</comment>
<keyword evidence="3" id="KW-1185">Reference proteome</keyword>
<evidence type="ECO:0000313" key="2">
    <source>
        <dbReference type="EMBL" id="GGZ32414.1"/>
    </source>
</evidence>
<dbReference type="AlphaFoldDB" id="A0A918Q5D8"/>
<evidence type="ECO:0000256" key="1">
    <source>
        <dbReference type="SAM" id="MobiDB-lite"/>
    </source>
</evidence>
<accession>A0A918Q5D8</accession>